<dbReference type="InterPro" id="IPR036397">
    <property type="entry name" value="RNaseH_sf"/>
</dbReference>
<dbReference type="InterPro" id="IPR021109">
    <property type="entry name" value="Peptidase_aspartic_dom_sf"/>
</dbReference>
<dbReference type="PROSITE" id="PS50994">
    <property type="entry name" value="INTEGRASE"/>
    <property type="match status" value="1"/>
</dbReference>
<organism evidence="3 4">
    <name type="scientific">Gossypium australe</name>
    <dbReference type="NCBI Taxonomy" id="47621"/>
    <lineage>
        <taxon>Eukaryota</taxon>
        <taxon>Viridiplantae</taxon>
        <taxon>Streptophyta</taxon>
        <taxon>Embryophyta</taxon>
        <taxon>Tracheophyta</taxon>
        <taxon>Spermatophyta</taxon>
        <taxon>Magnoliopsida</taxon>
        <taxon>eudicotyledons</taxon>
        <taxon>Gunneridae</taxon>
        <taxon>Pentapetalae</taxon>
        <taxon>rosids</taxon>
        <taxon>malvids</taxon>
        <taxon>Malvales</taxon>
        <taxon>Malvaceae</taxon>
        <taxon>Malvoideae</taxon>
        <taxon>Gossypium</taxon>
    </lineage>
</organism>
<feature type="domain" description="Integrase catalytic" evidence="2">
    <location>
        <begin position="227"/>
        <end position="402"/>
    </location>
</feature>
<dbReference type="Gene3D" id="3.30.70.270">
    <property type="match status" value="1"/>
</dbReference>
<evidence type="ECO:0000313" key="3">
    <source>
        <dbReference type="EMBL" id="KAA3483903.1"/>
    </source>
</evidence>
<dbReference type="GO" id="GO:0003676">
    <property type="term" value="F:nucleic acid binding"/>
    <property type="evidence" value="ECO:0007669"/>
    <property type="project" value="InterPro"/>
</dbReference>
<dbReference type="Pfam" id="PF24626">
    <property type="entry name" value="SH3_Tf2-1"/>
    <property type="match status" value="1"/>
</dbReference>
<accession>A0A5B6WR46</accession>
<keyword evidence="1" id="KW-0812">Transmembrane</keyword>
<dbReference type="Gene3D" id="3.30.420.10">
    <property type="entry name" value="Ribonuclease H-like superfamily/Ribonuclease H"/>
    <property type="match status" value="1"/>
</dbReference>
<dbReference type="Pfam" id="PF08284">
    <property type="entry name" value="RVP_2"/>
    <property type="match status" value="1"/>
</dbReference>
<dbReference type="Proteomes" id="UP000325315">
    <property type="component" value="Unassembled WGS sequence"/>
</dbReference>
<protein>
    <submittedName>
        <fullName evidence="3">DNA/RNA polymerases superfamily protein</fullName>
    </submittedName>
</protein>
<dbReference type="PANTHER" id="PTHR45835">
    <property type="entry name" value="YALI0A06105P"/>
    <property type="match status" value="1"/>
</dbReference>
<dbReference type="SUPFAM" id="SSF53098">
    <property type="entry name" value="Ribonuclease H-like"/>
    <property type="match status" value="1"/>
</dbReference>
<dbReference type="AlphaFoldDB" id="A0A5B6WR46"/>
<dbReference type="OrthoDB" id="1909122at2759"/>
<keyword evidence="4" id="KW-1185">Reference proteome</keyword>
<dbReference type="InterPro" id="IPR043128">
    <property type="entry name" value="Rev_trsase/Diguanyl_cyclase"/>
</dbReference>
<evidence type="ECO:0000313" key="4">
    <source>
        <dbReference type="Proteomes" id="UP000325315"/>
    </source>
</evidence>
<dbReference type="PANTHER" id="PTHR45835:SF99">
    <property type="entry name" value="CHROMO DOMAIN-CONTAINING PROTEIN-RELATED"/>
    <property type="match status" value="1"/>
</dbReference>
<dbReference type="GO" id="GO:0015074">
    <property type="term" value="P:DNA integration"/>
    <property type="evidence" value="ECO:0007669"/>
    <property type="project" value="InterPro"/>
</dbReference>
<reference evidence="3" key="1">
    <citation type="submission" date="2019-08" db="EMBL/GenBank/DDBJ databases">
        <authorList>
            <person name="Liu F."/>
        </authorList>
    </citation>
    <scope>NUCLEOTIDE SEQUENCE [LARGE SCALE GENOMIC DNA]</scope>
    <source>
        <strain evidence="3">PA1801</strain>
        <tissue evidence="3">Leaf</tissue>
    </source>
</reference>
<evidence type="ECO:0000256" key="1">
    <source>
        <dbReference type="SAM" id="Phobius"/>
    </source>
</evidence>
<dbReference type="InterPro" id="IPR056924">
    <property type="entry name" value="SH3_Tf2-1"/>
</dbReference>
<comment type="caution">
    <text evidence="3">The sequence shown here is derived from an EMBL/GenBank/DDBJ whole genome shotgun (WGS) entry which is preliminary data.</text>
</comment>
<gene>
    <name evidence="3" type="ORF">EPI10_006030</name>
</gene>
<sequence>MVDKVCKNCSLMVKGYYFSADLMLFPFDEFDVILRLDWLTQYDAVVNCKHKYIVLKCQSDELLHLESDKLDGLPNEISAILAQKDVRNGYDAYRAYLLDIKVFESKIQDNTDTYSTYRMALTELKELKAQLQELIERGFARPSFSPGLKCAIVFSKIDLRSGYYQLRVNDSDVPKTSFRTRYRQYEFLIMPFSLTNALAVFIDLMNRIFKPYLDRRLELLKDYDLVIDYHPGKANVVTDALSRKPLYIFQAMNIQLSLSDDGSIIAEPVTIPEWIWERITMDFVSGLPLSPKKKDAIWVIVDRLTKSAHFILVHRDPQFTSQFWRKLQEALGTQLHFSTAFHPQTDGQSERVIQILEDMLWCCILELEGNWEKYLPLVEFAYNNSYQFSIKMAPYEALYDRKCRTPLYWTELSEKKLHGVDLVRETEEKVKVIRDSLKAASDHQKSYADLKRKEIEFQVGDKVFLKVSPWKKVLHFGRKGKLSPWFIGPYEITGRIGPVAYRLALPSEIDRIHNFFSCVYDMTISIRSFTCYLSNRGRDSA</sequence>
<dbReference type="InterPro" id="IPR012337">
    <property type="entry name" value="RNaseH-like_sf"/>
</dbReference>
<dbReference type="InterPro" id="IPR043502">
    <property type="entry name" value="DNA/RNA_pol_sf"/>
</dbReference>
<name>A0A5B6WR46_9ROSI</name>
<dbReference type="Gene3D" id="3.10.10.10">
    <property type="entry name" value="HIV Type 1 Reverse Transcriptase, subunit A, domain 1"/>
    <property type="match status" value="1"/>
</dbReference>
<keyword evidence="1" id="KW-0472">Membrane</keyword>
<dbReference type="Gene3D" id="2.40.70.10">
    <property type="entry name" value="Acid Proteases"/>
    <property type="match status" value="1"/>
</dbReference>
<keyword evidence="1" id="KW-1133">Transmembrane helix</keyword>
<evidence type="ECO:0000259" key="2">
    <source>
        <dbReference type="PROSITE" id="PS50994"/>
    </source>
</evidence>
<feature type="transmembrane region" description="Helical" evidence="1">
    <location>
        <begin position="187"/>
        <end position="206"/>
    </location>
</feature>
<proteinExistence type="predicted"/>
<dbReference type="InterPro" id="IPR001584">
    <property type="entry name" value="Integrase_cat-core"/>
</dbReference>
<dbReference type="SUPFAM" id="SSF56672">
    <property type="entry name" value="DNA/RNA polymerases"/>
    <property type="match status" value="1"/>
</dbReference>
<dbReference type="EMBL" id="SMMG02000002">
    <property type="protein sequence ID" value="KAA3483903.1"/>
    <property type="molecule type" value="Genomic_DNA"/>
</dbReference>